<dbReference type="eggNOG" id="arCOG04987">
    <property type="taxonomic scope" value="Archaea"/>
</dbReference>
<reference evidence="2" key="1">
    <citation type="submission" date="2011-12" db="EMBL/GenBank/DDBJ databases">
        <title>Complete sequence of Methanoregula formicicum SMSP.</title>
        <authorList>
            <person name="Lucas S."/>
            <person name="Han J."/>
            <person name="Lapidus A."/>
            <person name="Cheng J.-F."/>
            <person name="Goodwin L."/>
            <person name="Pitluck S."/>
            <person name="Peters L."/>
            <person name="Ovchinnikova G."/>
            <person name="Teshima H."/>
            <person name="Detter J.C."/>
            <person name="Han C."/>
            <person name="Tapia R."/>
            <person name="Land M."/>
            <person name="Hauser L."/>
            <person name="Kyrpides N."/>
            <person name="Ivanova N."/>
            <person name="Pagani I."/>
            <person name="Imachi H."/>
            <person name="Tamaki H."/>
            <person name="Sekiguchi Y."/>
            <person name="Kamagata Y."/>
            <person name="Cadillo-Quiroz H."/>
            <person name="Zinder S."/>
            <person name="Liu W.-T."/>
            <person name="Woyke T."/>
        </authorList>
    </citation>
    <scope>NUCLEOTIDE SEQUENCE [LARGE SCALE GENOMIC DNA]</scope>
    <source>
        <strain evidence="2">DSM 22288 / NBRC 105244 / SMSP</strain>
    </source>
</reference>
<gene>
    <name evidence="1" type="ordered locus">Metfor_0108</name>
</gene>
<dbReference type="InParanoid" id="L0HDP7"/>
<protein>
    <submittedName>
        <fullName evidence="1">Uncharacterized protein</fullName>
    </submittedName>
</protein>
<dbReference type="AlphaFoldDB" id="L0HDP7"/>
<reference evidence="1 2" key="2">
    <citation type="journal article" date="2014" name="Genome Announc.">
        <title>Complete Genome Sequence of Methanoregula formicica SMSPT, a Mesophilic Hydrogenotrophic Methanogen Isolated from a Methanogenic Upflow Anaerobic Sludge Blanket Reactor.</title>
        <authorList>
            <person name="Yamamoto K."/>
            <person name="Tamaki H."/>
            <person name="Cadillo-Quiroz H."/>
            <person name="Imachi H."/>
            <person name="Kyrpides N."/>
            <person name="Woyke T."/>
            <person name="Goodwin L."/>
            <person name="Zinder S.H."/>
            <person name="Kamagata Y."/>
            <person name="Liu W.T."/>
        </authorList>
    </citation>
    <scope>NUCLEOTIDE SEQUENCE [LARGE SCALE GENOMIC DNA]</scope>
    <source>
        <strain evidence="2">DSM 22288 / NBRC 105244 / SMSP</strain>
    </source>
</reference>
<dbReference type="KEGG" id="mfo:Metfor_0108"/>
<evidence type="ECO:0000313" key="1">
    <source>
        <dbReference type="EMBL" id="AGB01194.1"/>
    </source>
</evidence>
<dbReference type="RefSeq" id="WP_015284158.1">
    <property type="nucleotide sequence ID" value="NC_019943.1"/>
</dbReference>
<dbReference type="Gene3D" id="2.60.120.380">
    <property type="match status" value="1"/>
</dbReference>
<sequence length="149" mass="16041" precursor="true">MKVHWLALLLVIGAALTVPVVSAKIVEEKDGYVVTPGDNTLRLPEISRMSSASISQGQTQWYSTYVPSGKTSFFADLYWGTPSNSLSLTIAAPDTTLGPYYDSADGRIDGRVNLRISKSGGLASGTWWSKVYGYRVSGVQSYTYSASAS</sequence>
<dbReference type="EMBL" id="CP003167">
    <property type="protein sequence ID" value="AGB01194.1"/>
    <property type="molecule type" value="Genomic_DNA"/>
</dbReference>
<keyword evidence="2" id="KW-1185">Reference proteome</keyword>
<dbReference type="GeneID" id="14308781"/>
<accession>L0HDP7</accession>
<dbReference type="OrthoDB" id="148333at2157"/>
<evidence type="ECO:0000313" key="2">
    <source>
        <dbReference type="Proteomes" id="UP000010824"/>
    </source>
</evidence>
<organism evidence="1 2">
    <name type="scientific">Methanoregula formicica (strain DSM 22288 / NBRC 105244 / SMSP)</name>
    <dbReference type="NCBI Taxonomy" id="593750"/>
    <lineage>
        <taxon>Archaea</taxon>
        <taxon>Methanobacteriati</taxon>
        <taxon>Methanobacteriota</taxon>
        <taxon>Stenosarchaea group</taxon>
        <taxon>Methanomicrobia</taxon>
        <taxon>Methanomicrobiales</taxon>
        <taxon>Methanoregulaceae</taxon>
        <taxon>Methanoregula</taxon>
    </lineage>
</organism>
<dbReference type="Proteomes" id="UP000010824">
    <property type="component" value="Chromosome"/>
</dbReference>
<dbReference type="HOGENOM" id="CLU_145177_0_0_2"/>
<name>L0HDP7_METFS</name>
<proteinExistence type="predicted"/>